<evidence type="ECO:0000313" key="2">
    <source>
        <dbReference type="EMBL" id="KAK2098937.1"/>
    </source>
</evidence>
<dbReference type="EMBL" id="JASSZA010000011">
    <property type="protein sequence ID" value="KAK2098937.1"/>
    <property type="molecule type" value="Genomic_DNA"/>
</dbReference>
<comment type="caution">
    <text evidence="2">The sequence shown here is derived from an EMBL/GenBank/DDBJ whole genome shotgun (WGS) entry which is preliminary data.</text>
</comment>
<gene>
    <name evidence="2" type="ORF">P7K49_024388</name>
</gene>
<feature type="region of interest" description="Disordered" evidence="1">
    <location>
        <begin position="78"/>
        <end position="102"/>
    </location>
</feature>
<organism evidence="2 3">
    <name type="scientific">Saguinus oedipus</name>
    <name type="common">Cotton-top tamarin</name>
    <name type="synonym">Oedipomidas oedipus</name>
    <dbReference type="NCBI Taxonomy" id="9490"/>
    <lineage>
        <taxon>Eukaryota</taxon>
        <taxon>Metazoa</taxon>
        <taxon>Chordata</taxon>
        <taxon>Craniata</taxon>
        <taxon>Vertebrata</taxon>
        <taxon>Euteleostomi</taxon>
        <taxon>Mammalia</taxon>
        <taxon>Eutheria</taxon>
        <taxon>Euarchontoglires</taxon>
        <taxon>Primates</taxon>
        <taxon>Haplorrhini</taxon>
        <taxon>Platyrrhini</taxon>
        <taxon>Cebidae</taxon>
        <taxon>Callitrichinae</taxon>
        <taxon>Saguinus</taxon>
    </lineage>
</organism>
<reference evidence="2 3" key="1">
    <citation type="submission" date="2023-05" db="EMBL/GenBank/DDBJ databases">
        <title>B98-5 Cell Line De Novo Hybrid Assembly: An Optical Mapping Approach.</title>
        <authorList>
            <person name="Kananen K."/>
            <person name="Auerbach J.A."/>
            <person name="Kautto E."/>
            <person name="Blachly J.S."/>
        </authorList>
    </citation>
    <scope>NUCLEOTIDE SEQUENCE [LARGE SCALE GENOMIC DNA]</scope>
    <source>
        <strain evidence="2">B95-8</strain>
        <tissue evidence="2">Cell line</tissue>
    </source>
</reference>
<keyword evidence="3" id="KW-1185">Reference proteome</keyword>
<name>A0ABQ9UPE9_SAGOE</name>
<protein>
    <submittedName>
        <fullName evidence="2">Uncharacterized protein</fullName>
    </submittedName>
</protein>
<evidence type="ECO:0000313" key="3">
    <source>
        <dbReference type="Proteomes" id="UP001266305"/>
    </source>
</evidence>
<evidence type="ECO:0000256" key="1">
    <source>
        <dbReference type="SAM" id="MobiDB-lite"/>
    </source>
</evidence>
<accession>A0ABQ9UPE9</accession>
<dbReference type="Proteomes" id="UP001266305">
    <property type="component" value="Unassembled WGS sequence"/>
</dbReference>
<proteinExistence type="predicted"/>
<sequence>MADTGTDGSTLPSPSLADVHCLLPGSTDICVPGQAQLRKARALGSSTMMEPRTLQCWQVSGVISLHAKGIRSRSRELAIGQRAGRGDGLSSQWQDRSEGEGP</sequence>